<name>A0A939SVJ7_SERMA</name>
<dbReference type="EMBL" id="JAGETR010000227">
    <property type="protein sequence ID" value="MBO2007348.1"/>
    <property type="molecule type" value="Genomic_DNA"/>
</dbReference>
<organism evidence="1">
    <name type="scientific">Serratia marcescens</name>
    <dbReference type="NCBI Taxonomy" id="615"/>
    <lineage>
        <taxon>Bacteria</taxon>
        <taxon>Pseudomonadati</taxon>
        <taxon>Pseudomonadota</taxon>
        <taxon>Gammaproteobacteria</taxon>
        <taxon>Enterobacterales</taxon>
        <taxon>Yersiniaceae</taxon>
        <taxon>Serratia</taxon>
    </lineage>
</organism>
<protein>
    <submittedName>
        <fullName evidence="1">Uncharacterized protein</fullName>
    </submittedName>
</protein>
<sequence length="50" mass="5256">MGANGALVKAPPIVCLSIPIKPWLEAVNNVAFGNDVGDNPLLAPLRQLTF</sequence>
<dbReference type="AlphaFoldDB" id="A0A939SVJ7"/>
<accession>A0A939SVJ7</accession>
<evidence type="ECO:0000313" key="1">
    <source>
        <dbReference type="EMBL" id="MBO2007348.1"/>
    </source>
</evidence>
<proteinExistence type="predicted"/>
<gene>
    <name evidence="1" type="ORF">J4732_21310</name>
</gene>
<reference evidence="1" key="1">
    <citation type="submission" date="2021-03" db="EMBL/GenBank/DDBJ databases">
        <title>Molecular epidemiology and mechanisms of colistin and carbapenem resistance in Enterobacteriaceae from clinical isolates, the environment and porcine samples in Pretoria, South Africa.</title>
        <authorList>
            <person name="Bogoshi D."/>
            <person name="Mbelle N.M."/>
            <person name="Naidoo V."/>
            <person name="Osei Sekyere J."/>
        </authorList>
    </citation>
    <scope>NUCLEOTIDE SEQUENCE</scope>
    <source>
        <strain evidence="1">C080</strain>
    </source>
</reference>
<comment type="caution">
    <text evidence="1">The sequence shown here is derived from an EMBL/GenBank/DDBJ whole genome shotgun (WGS) entry which is preliminary data.</text>
</comment>